<feature type="region of interest" description="Disordered" evidence="1">
    <location>
        <begin position="167"/>
        <end position="221"/>
    </location>
</feature>
<feature type="compositionally biased region" description="Basic and acidic residues" evidence="1">
    <location>
        <begin position="195"/>
        <end position="204"/>
    </location>
</feature>
<sequence length="641" mass="65598">MVVVTPTGIILEAAFSEPAANWKPAMSLAGASSSGSGDLPRSSGNGVPGNQQGQNAAEGRLHGDEHDAGDGLGGLGDAKLLDKDENANDREHAHDLDDNVDDVAGAALVGPAPRQQDEHERLDGELRNGLGHAVAVADRERDALGKHVQDRGHKDPPVLLALLGGVPDLEGEKGQDGREEAERDTGERLGGPRVALRELEHAVQDPDAVEQQDQRGDGARDGAPVVLAELGKRLGEAADERPGLEDDLDEQQADGDGGNDDRDDEQHRHERAGRRDAKLLDIGLDARDGDAHRVGGVAVDDAVGRAAARGRVGAVDRRLDGAQQQLVHAAVLDVAERERAAGKAQLERRGRRRRVGRAVREHERCVLEELHAVVCEVAARGDAEVINGNLEVGPGDEAGGKAKVLGKAAVDLGVVDRQHAVHGHALEPAEDLAKAGADRAHAGSRRAARDSAAAAASEGGTDGTDAAEHESRAGNASRDVRDSRHVRGLAVGDLRLDAGDLGVVGGTAGVVGGDQLERGLGGDVGDLVGNGGHGIGKLGGDGLDTACGEAANGNGAQLGHKGASITGVEGVGVDLDAVGRDIEDGSDVLELAAGAGDVERDRLVVAVVLDVDFLDGNVGVVAAVAEAGGLEDVVGGDAGDE</sequence>
<dbReference type="VEuPathDB" id="FungiDB:F503_06298"/>
<keyword evidence="3" id="KW-1185">Reference proteome</keyword>
<feature type="compositionally biased region" description="Basic and acidic residues" evidence="1">
    <location>
        <begin position="425"/>
        <end position="441"/>
    </location>
</feature>
<gene>
    <name evidence="2" type="ORF">F503_06298</name>
</gene>
<feature type="region of interest" description="Disordered" evidence="1">
    <location>
        <begin position="425"/>
        <end position="482"/>
    </location>
</feature>
<feature type="compositionally biased region" description="Basic and acidic residues" evidence="1">
    <location>
        <begin position="235"/>
        <end position="244"/>
    </location>
</feature>
<dbReference type="AlphaFoldDB" id="S3BU37"/>
<evidence type="ECO:0000256" key="1">
    <source>
        <dbReference type="SAM" id="MobiDB-lite"/>
    </source>
</evidence>
<feature type="compositionally biased region" description="Low complexity" evidence="1">
    <location>
        <begin position="27"/>
        <end position="55"/>
    </location>
</feature>
<dbReference type="OMA" id="NANDREH"/>
<feature type="region of interest" description="Disordered" evidence="1">
    <location>
        <begin position="235"/>
        <end position="274"/>
    </location>
</feature>
<name>S3BU37_OPHP1</name>
<evidence type="ECO:0000313" key="3">
    <source>
        <dbReference type="Proteomes" id="UP000016923"/>
    </source>
</evidence>
<organism evidence="2 3">
    <name type="scientific">Ophiostoma piceae (strain UAMH 11346)</name>
    <name type="common">Sap stain fungus</name>
    <dbReference type="NCBI Taxonomy" id="1262450"/>
    <lineage>
        <taxon>Eukaryota</taxon>
        <taxon>Fungi</taxon>
        <taxon>Dikarya</taxon>
        <taxon>Ascomycota</taxon>
        <taxon>Pezizomycotina</taxon>
        <taxon>Sordariomycetes</taxon>
        <taxon>Sordariomycetidae</taxon>
        <taxon>Ophiostomatales</taxon>
        <taxon>Ophiostomataceae</taxon>
        <taxon>Ophiostoma</taxon>
    </lineage>
</organism>
<feature type="region of interest" description="Disordered" evidence="1">
    <location>
        <begin position="27"/>
        <end position="80"/>
    </location>
</feature>
<accession>S3BU37</accession>
<protein>
    <submittedName>
        <fullName evidence="2">Uncharacterized protein</fullName>
    </submittedName>
</protein>
<feature type="compositionally biased region" description="Basic and acidic residues" evidence="1">
    <location>
        <begin position="264"/>
        <end position="274"/>
    </location>
</feature>
<dbReference type="EMBL" id="KE148159">
    <property type="protein sequence ID" value="EPE04749.1"/>
    <property type="molecule type" value="Genomic_DNA"/>
</dbReference>
<feature type="compositionally biased region" description="Low complexity" evidence="1">
    <location>
        <begin position="450"/>
        <end position="459"/>
    </location>
</feature>
<proteinExistence type="predicted"/>
<reference evidence="2 3" key="1">
    <citation type="journal article" date="2013" name="BMC Genomics">
        <title>The genome and transcriptome of the pine saprophyte Ophiostoma piceae, and a comparison with the bark beetle-associated pine pathogen Grosmannia clavigera.</title>
        <authorList>
            <person name="Haridas S."/>
            <person name="Wang Y."/>
            <person name="Lim L."/>
            <person name="Massoumi Alamouti S."/>
            <person name="Jackman S."/>
            <person name="Docking R."/>
            <person name="Robertson G."/>
            <person name="Birol I."/>
            <person name="Bohlmann J."/>
            <person name="Breuil C."/>
        </authorList>
    </citation>
    <scope>NUCLEOTIDE SEQUENCE [LARGE SCALE GENOMIC DNA]</scope>
    <source>
        <strain evidence="2 3">UAMH 11346</strain>
    </source>
</reference>
<feature type="compositionally biased region" description="Basic and acidic residues" evidence="1">
    <location>
        <begin position="170"/>
        <end position="187"/>
    </location>
</feature>
<feature type="compositionally biased region" description="Acidic residues" evidence="1">
    <location>
        <begin position="245"/>
        <end position="263"/>
    </location>
</feature>
<feature type="compositionally biased region" description="Basic and acidic residues" evidence="1">
    <location>
        <begin position="466"/>
        <end position="482"/>
    </location>
</feature>
<dbReference type="HOGENOM" id="CLU_427053_0_0_1"/>
<evidence type="ECO:0000313" key="2">
    <source>
        <dbReference type="EMBL" id="EPE04749.1"/>
    </source>
</evidence>
<feature type="compositionally biased region" description="Basic and acidic residues" evidence="1">
    <location>
        <begin position="59"/>
        <end position="69"/>
    </location>
</feature>
<dbReference type="Proteomes" id="UP000016923">
    <property type="component" value="Unassembled WGS sequence"/>
</dbReference>